<evidence type="ECO:0000313" key="2">
    <source>
        <dbReference type="Proteomes" id="UP001314241"/>
    </source>
</evidence>
<gene>
    <name evidence="1" type="ORF">R54876_GBNLAHCA_00842</name>
</gene>
<keyword evidence="2" id="KW-1185">Reference proteome</keyword>
<reference evidence="1 2" key="1">
    <citation type="submission" date="2024-01" db="EMBL/GenBank/DDBJ databases">
        <authorList>
            <person name="Botero Cardona J."/>
        </authorList>
    </citation>
    <scope>NUCLEOTIDE SEQUENCE [LARGE SCALE GENOMIC DNA]</scope>
    <source>
        <strain evidence="1 2">LMG 33000</strain>
    </source>
</reference>
<organism evidence="1 2">
    <name type="scientific">Eupransor demetentiae</name>
    <dbReference type="NCBI Taxonomy" id="3109584"/>
    <lineage>
        <taxon>Bacteria</taxon>
        <taxon>Bacillati</taxon>
        <taxon>Bacillota</taxon>
        <taxon>Bacilli</taxon>
        <taxon>Lactobacillales</taxon>
        <taxon>Lactobacillaceae</taxon>
        <taxon>Eupransor</taxon>
    </lineage>
</organism>
<comment type="caution">
    <text evidence="1">The sequence shown here is derived from an EMBL/GenBank/DDBJ whole genome shotgun (WGS) entry which is preliminary data.</text>
</comment>
<name>A0ABP0EPT5_9LACO</name>
<dbReference type="RefSeq" id="WP_349641816.1">
    <property type="nucleotide sequence ID" value="NZ_CAWVOH010000001.1"/>
</dbReference>
<dbReference type="Proteomes" id="UP001314241">
    <property type="component" value="Unassembled WGS sequence"/>
</dbReference>
<proteinExistence type="predicted"/>
<accession>A0ABP0EPT5</accession>
<protein>
    <submittedName>
        <fullName evidence="1">Uncharacterized protein</fullName>
    </submittedName>
</protein>
<evidence type="ECO:0000313" key="1">
    <source>
        <dbReference type="EMBL" id="CAK8054280.1"/>
    </source>
</evidence>
<sequence length="57" mass="6539">MDFEAALNDLKDGKIDKIEISPENFVAFQRAWHDFAYQNTVQGVAHRGGKVTYLRVK</sequence>
<dbReference type="EMBL" id="CAWVOH010000001">
    <property type="protein sequence ID" value="CAK8054280.1"/>
    <property type="molecule type" value="Genomic_DNA"/>
</dbReference>